<evidence type="ECO:0000256" key="1">
    <source>
        <dbReference type="SAM" id="MobiDB-lite"/>
    </source>
</evidence>
<dbReference type="SMART" id="SM00516">
    <property type="entry name" value="SEC14"/>
    <property type="match status" value="1"/>
</dbReference>
<evidence type="ECO:0000313" key="6">
    <source>
        <dbReference type="Proteomes" id="UP001652621"/>
    </source>
</evidence>
<organism evidence="5">
    <name type="scientific">Musca domestica</name>
    <name type="common">House fly</name>
    <dbReference type="NCBI Taxonomy" id="7370"/>
    <lineage>
        <taxon>Eukaryota</taxon>
        <taxon>Metazoa</taxon>
        <taxon>Ecdysozoa</taxon>
        <taxon>Arthropoda</taxon>
        <taxon>Hexapoda</taxon>
        <taxon>Insecta</taxon>
        <taxon>Pterygota</taxon>
        <taxon>Neoptera</taxon>
        <taxon>Endopterygota</taxon>
        <taxon>Diptera</taxon>
        <taxon>Brachycera</taxon>
        <taxon>Muscomorpha</taxon>
        <taxon>Muscoidea</taxon>
        <taxon>Muscidae</taxon>
        <taxon>Musca</taxon>
    </lineage>
</organism>
<dbReference type="SUPFAM" id="SSF52087">
    <property type="entry name" value="CRAL/TRIO domain"/>
    <property type="match status" value="1"/>
</dbReference>
<name>A0A1I8MH83_MUSDO</name>
<evidence type="ECO:0000256" key="2">
    <source>
        <dbReference type="SAM" id="Phobius"/>
    </source>
</evidence>
<proteinExistence type="predicted"/>
<accession>A0A1I8MH83</accession>
<feature type="transmembrane region" description="Helical" evidence="2">
    <location>
        <begin position="467"/>
        <end position="487"/>
    </location>
</feature>
<dbReference type="Proteomes" id="UP001652621">
    <property type="component" value="Unplaced"/>
</dbReference>
<protein>
    <submittedName>
        <fullName evidence="7">Motile sperm domain-containing protein 2</fullName>
    </submittedName>
</protein>
<dbReference type="VEuPathDB" id="VectorBase:MDOA004866"/>
<dbReference type="OrthoDB" id="75724at2759"/>
<dbReference type="InterPro" id="IPR001251">
    <property type="entry name" value="CRAL-TRIO_dom"/>
</dbReference>
<dbReference type="InterPro" id="IPR036273">
    <property type="entry name" value="CRAL/TRIO_N_dom_sf"/>
</dbReference>
<dbReference type="Gene3D" id="3.40.525.10">
    <property type="entry name" value="CRAL-TRIO lipid binding domain"/>
    <property type="match status" value="1"/>
</dbReference>
<dbReference type="Pfam" id="PF00635">
    <property type="entry name" value="Motile_Sperm"/>
    <property type="match status" value="1"/>
</dbReference>
<keyword evidence="2" id="KW-0472">Membrane</keyword>
<dbReference type="InterPro" id="IPR036865">
    <property type="entry name" value="CRAL-TRIO_dom_sf"/>
</dbReference>
<gene>
    <name evidence="5" type="primary">101901330</name>
    <name evidence="7" type="synonym">LOC101901330</name>
</gene>
<dbReference type="InterPro" id="IPR000535">
    <property type="entry name" value="MSP_dom"/>
</dbReference>
<dbReference type="GO" id="GO:0140284">
    <property type="term" value="C:endoplasmic reticulum-endosome membrane contact site"/>
    <property type="evidence" value="ECO:0007669"/>
    <property type="project" value="TreeGrafter"/>
</dbReference>
<dbReference type="EnsemblMetazoa" id="MDOA004866-RA">
    <property type="protein sequence ID" value="MDOA004866-PA"/>
    <property type="gene ID" value="MDOA004866"/>
</dbReference>
<dbReference type="eggNOG" id="KOG1471">
    <property type="taxonomic scope" value="Eukaryota"/>
</dbReference>
<dbReference type="SUPFAM" id="SSF49354">
    <property type="entry name" value="PapD-like"/>
    <property type="match status" value="1"/>
</dbReference>
<keyword evidence="2" id="KW-0812">Transmembrane</keyword>
<feature type="domain" description="MSP" evidence="4">
    <location>
        <begin position="305"/>
        <end position="420"/>
    </location>
</feature>
<dbReference type="PANTHER" id="PTHR46384:SF1">
    <property type="entry name" value="MOTILE SPERM DOMAIN-CONTAINING PROTEIN 2"/>
    <property type="match status" value="1"/>
</dbReference>
<dbReference type="Pfam" id="PF00650">
    <property type="entry name" value="CRAL_TRIO"/>
    <property type="match status" value="1"/>
</dbReference>
<keyword evidence="6" id="KW-1185">Reference proteome</keyword>
<dbReference type="STRING" id="7370.A0A1I8MH83"/>
<dbReference type="eggNOG" id="KOG0439">
    <property type="taxonomic scope" value="Eukaryota"/>
</dbReference>
<evidence type="ECO:0000259" key="3">
    <source>
        <dbReference type="PROSITE" id="PS50191"/>
    </source>
</evidence>
<dbReference type="Gene3D" id="2.60.40.10">
    <property type="entry name" value="Immunoglobulins"/>
    <property type="match status" value="1"/>
</dbReference>
<reference evidence="5" key="1">
    <citation type="submission" date="2020-05" db="UniProtKB">
        <authorList>
            <consortium name="EnsemblMetazoa"/>
        </authorList>
    </citation>
    <scope>IDENTIFICATION</scope>
    <source>
        <strain evidence="5">Aabys</strain>
    </source>
</reference>
<dbReference type="GeneID" id="101901330"/>
<dbReference type="CDD" id="cd00170">
    <property type="entry name" value="SEC14"/>
    <property type="match status" value="1"/>
</dbReference>
<dbReference type="InterPro" id="IPR053012">
    <property type="entry name" value="ER-organelle_contact"/>
</dbReference>
<dbReference type="SUPFAM" id="SSF46938">
    <property type="entry name" value="CRAL/TRIO N-terminal domain"/>
    <property type="match status" value="1"/>
</dbReference>
<dbReference type="KEGG" id="mde:101901330"/>
<feature type="domain" description="CRAL-TRIO" evidence="3">
    <location>
        <begin position="83"/>
        <end position="240"/>
    </location>
</feature>
<dbReference type="GO" id="GO:0012505">
    <property type="term" value="C:endomembrane system"/>
    <property type="evidence" value="ECO:0007669"/>
    <property type="project" value="TreeGrafter"/>
</dbReference>
<sequence length="520" mass="59980">MPIKTMTPSKEQVDELRNMFIQKYETNPPLEKFHPVDIDRVRNDDLWCTRFLEMYDLDMKLSFEKLWSTCIWRQKFGANDSNETNVRMDYLSDGVIFPHNCDVDGKPLLIFKTSKHIKGAKDMNELLKVLIYWVERIQRERHLEKMTIFFDMDGTGLSNMDLDFIKMIIETFKMYYPNTLNYILVFEMAWILNAAFKIVKALLPEKAVEILKIITKKTINTYVDKDNCLTSWGGNDNYVFSFEPEVRKPKQNGSVSLPQPDSHPHHDKKVHFNNNLPNHTHFAEMPTQMPDIPDQFTPQDPNEDMLRVTPADYLQFTHGDAKDCTLELACISSNPVTYKIQTTSPEKFRVRPRCGILYPGSTITVNILLKPEHSLSENGKDKFLIMCMPSMDIQSNQVTEFWKKAGQQSVNMEQHRLYCTYKEGAEKSSQLVANGVGSANKENKQQSREISSEETRKLEKQLRNTQILQIITLVFLFILLGAVIYLLKLQMCDVDGCSTNRDSAAESVDFATCAKGKADL</sequence>
<dbReference type="VEuPathDB" id="VectorBase:MDOMA2_019161"/>
<dbReference type="PANTHER" id="PTHR46384">
    <property type="entry name" value="MOTILE SPERM DOMAIN-CONTAINING PROTEIN 2"/>
    <property type="match status" value="1"/>
</dbReference>
<reference evidence="7" key="2">
    <citation type="submission" date="2025-04" db="UniProtKB">
        <authorList>
            <consortium name="RefSeq"/>
        </authorList>
    </citation>
    <scope>IDENTIFICATION</scope>
    <source>
        <strain evidence="7">Aabys</strain>
    </source>
</reference>
<dbReference type="InterPro" id="IPR013783">
    <property type="entry name" value="Ig-like_fold"/>
</dbReference>
<dbReference type="PROSITE" id="PS50202">
    <property type="entry name" value="MSP"/>
    <property type="match status" value="1"/>
</dbReference>
<evidence type="ECO:0000313" key="5">
    <source>
        <dbReference type="EnsemblMetazoa" id="MDOA004866-PA"/>
    </source>
</evidence>
<dbReference type="PROSITE" id="PS50191">
    <property type="entry name" value="CRAL_TRIO"/>
    <property type="match status" value="1"/>
</dbReference>
<feature type="region of interest" description="Disordered" evidence="1">
    <location>
        <begin position="249"/>
        <end position="268"/>
    </location>
</feature>
<dbReference type="AlphaFoldDB" id="A0A1I8MH83"/>
<evidence type="ECO:0000313" key="7">
    <source>
        <dbReference type="RefSeq" id="XP_005190834.1"/>
    </source>
</evidence>
<evidence type="ECO:0000259" key="4">
    <source>
        <dbReference type="PROSITE" id="PS50202"/>
    </source>
</evidence>
<dbReference type="InterPro" id="IPR008962">
    <property type="entry name" value="PapD-like_sf"/>
</dbReference>
<dbReference type="RefSeq" id="XP_005190834.1">
    <property type="nucleotide sequence ID" value="XM_005190777.3"/>
</dbReference>
<keyword evidence="2" id="KW-1133">Transmembrane helix</keyword>